<evidence type="ECO:0000313" key="3">
    <source>
        <dbReference type="EMBL" id="GAG80073.1"/>
    </source>
</evidence>
<gene>
    <name evidence="3" type="ORF">S01H4_23719</name>
</gene>
<accession>X1B7G9</accession>
<feature type="domain" description="DUF7088" evidence="2">
    <location>
        <begin position="43"/>
        <end position="112"/>
    </location>
</feature>
<name>X1B7G9_9ZZZZ</name>
<proteinExistence type="predicted"/>
<reference evidence="3" key="1">
    <citation type="journal article" date="2014" name="Front. Microbiol.">
        <title>High frequency of phylogenetically diverse reductive dehalogenase-homologous genes in deep subseafloor sedimentary metagenomes.</title>
        <authorList>
            <person name="Kawai M."/>
            <person name="Futagami T."/>
            <person name="Toyoda A."/>
            <person name="Takaki Y."/>
            <person name="Nishi S."/>
            <person name="Hori S."/>
            <person name="Arai W."/>
            <person name="Tsubouchi T."/>
            <person name="Morono Y."/>
            <person name="Uchiyama I."/>
            <person name="Ito T."/>
            <person name="Fujiyama A."/>
            <person name="Inagaki F."/>
            <person name="Takami H."/>
        </authorList>
    </citation>
    <scope>NUCLEOTIDE SEQUENCE</scope>
    <source>
        <strain evidence="3">Expedition CK06-06</strain>
    </source>
</reference>
<feature type="non-terminal residue" evidence="3">
    <location>
        <position position="134"/>
    </location>
</feature>
<protein>
    <recommendedName>
        <fullName evidence="2">DUF7088 domain-containing protein</fullName>
    </recommendedName>
</protein>
<keyword evidence="1" id="KW-0472">Membrane</keyword>
<dbReference type="Pfam" id="PF23357">
    <property type="entry name" value="DUF7088"/>
    <property type="match status" value="1"/>
</dbReference>
<dbReference type="EMBL" id="BART01011046">
    <property type="protein sequence ID" value="GAG80073.1"/>
    <property type="molecule type" value="Genomic_DNA"/>
</dbReference>
<feature type="transmembrane region" description="Helical" evidence="1">
    <location>
        <begin position="15"/>
        <end position="32"/>
    </location>
</feature>
<evidence type="ECO:0000259" key="2">
    <source>
        <dbReference type="Pfam" id="PF23357"/>
    </source>
</evidence>
<comment type="caution">
    <text evidence="3">The sequence shown here is derived from an EMBL/GenBank/DDBJ whole genome shotgun (WGS) entry which is preliminary data.</text>
</comment>
<dbReference type="Gene3D" id="3.40.30.10">
    <property type="entry name" value="Glutaredoxin"/>
    <property type="match status" value="1"/>
</dbReference>
<evidence type="ECO:0000256" key="1">
    <source>
        <dbReference type="SAM" id="Phobius"/>
    </source>
</evidence>
<keyword evidence="1" id="KW-1133">Transmembrane helix</keyword>
<sequence>MIKKPGKLTLLSNTALGFIAFLGILVFVALIGQRHPIRLDLTESKRYSISDQSQKIVESLKDDINIKGFYQEADPNKEQTRDLLETYRYYSKKINYQFTDPDREPSLAKHYQIRTYGTLVLEGFGKTQTIPTAD</sequence>
<dbReference type="AlphaFoldDB" id="X1B7G9"/>
<dbReference type="InterPro" id="IPR055396">
    <property type="entry name" value="DUF7088"/>
</dbReference>
<organism evidence="3">
    <name type="scientific">marine sediment metagenome</name>
    <dbReference type="NCBI Taxonomy" id="412755"/>
    <lineage>
        <taxon>unclassified sequences</taxon>
        <taxon>metagenomes</taxon>
        <taxon>ecological metagenomes</taxon>
    </lineage>
</organism>
<keyword evidence="1" id="KW-0812">Transmembrane</keyword>